<feature type="region of interest" description="Disordered" evidence="2">
    <location>
        <begin position="1"/>
        <end position="23"/>
    </location>
</feature>
<dbReference type="Pfam" id="PF10112">
    <property type="entry name" value="Halogen_Hydrol"/>
    <property type="match status" value="1"/>
</dbReference>
<evidence type="ECO:0000256" key="1">
    <source>
        <dbReference type="SAM" id="Coils"/>
    </source>
</evidence>
<dbReference type="RefSeq" id="WP_113289808.1">
    <property type="nucleotide sequence ID" value="NZ_QNTQ01000011.1"/>
</dbReference>
<evidence type="ECO:0008006" key="6">
    <source>
        <dbReference type="Google" id="ProtNLM"/>
    </source>
</evidence>
<proteinExistence type="predicted"/>
<evidence type="ECO:0000313" key="5">
    <source>
        <dbReference type="Proteomes" id="UP000253370"/>
    </source>
</evidence>
<keyword evidence="3" id="KW-0472">Membrane</keyword>
<sequence length="304" mass="33510">MAQRYGGRYSPDPRPDDPETRDAAKRLSTAPTRYRIDPAGARVNFLYLPAAVLAFVSLGGGPERLALGLVGAALWALAAWLTREGLRAEAAYHDRKVARRPALPRKLLASLLTGAGTAIAAGVTGTDLLGAALYGVIGMALHVTAFGIDPLSDKGVAGVDQFQQDRVARAVEEAERHLEEMRRTVARLGDRHLEGRVARFETAAQDLFRTVENDPRDLTSARRFLSVYLMGARDATTKYAEIAERGPNDSARRDYLALLDDLEENFAARTRKLLQNDRADLNVEIEVLRDRLRREGLRTGYSEE</sequence>
<evidence type="ECO:0000256" key="3">
    <source>
        <dbReference type="SAM" id="Phobius"/>
    </source>
</evidence>
<organism evidence="4 5">
    <name type="scientific">Rhodosalinus halophilus</name>
    <dbReference type="NCBI Taxonomy" id="2259333"/>
    <lineage>
        <taxon>Bacteria</taxon>
        <taxon>Pseudomonadati</taxon>
        <taxon>Pseudomonadota</taxon>
        <taxon>Alphaproteobacteria</taxon>
        <taxon>Rhodobacterales</taxon>
        <taxon>Paracoccaceae</taxon>
        <taxon>Rhodosalinus</taxon>
    </lineage>
</organism>
<keyword evidence="3" id="KW-1133">Transmembrane helix</keyword>
<feature type="compositionally biased region" description="Basic and acidic residues" evidence="2">
    <location>
        <begin position="11"/>
        <end position="23"/>
    </location>
</feature>
<protein>
    <recommendedName>
        <fullName evidence="6">5-bromo-4-chloroindolyl phosphate hydrolysis protein</fullName>
    </recommendedName>
</protein>
<dbReference type="InterPro" id="IPR018770">
    <property type="entry name" value="ChloroindolylP_hydrolase"/>
</dbReference>
<accession>A0A365U8U2</accession>
<gene>
    <name evidence="4" type="ORF">DRV85_12480</name>
</gene>
<feature type="transmembrane region" description="Helical" evidence="3">
    <location>
        <begin position="107"/>
        <end position="125"/>
    </location>
</feature>
<evidence type="ECO:0000313" key="4">
    <source>
        <dbReference type="EMBL" id="RBI84254.1"/>
    </source>
</evidence>
<evidence type="ECO:0000256" key="2">
    <source>
        <dbReference type="SAM" id="MobiDB-lite"/>
    </source>
</evidence>
<comment type="caution">
    <text evidence="4">The sequence shown here is derived from an EMBL/GenBank/DDBJ whole genome shotgun (WGS) entry which is preliminary data.</text>
</comment>
<feature type="transmembrane region" description="Helical" evidence="3">
    <location>
        <begin position="66"/>
        <end position="86"/>
    </location>
</feature>
<dbReference type="EMBL" id="QNTQ01000011">
    <property type="protein sequence ID" value="RBI84254.1"/>
    <property type="molecule type" value="Genomic_DNA"/>
</dbReference>
<keyword evidence="1" id="KW-0175">Coiled coil</keyword>
<name>A0A365U8U2_9RHOB</name>
<dbReference type="Proteomes" id="UP000253370">
    <property type="component" value="Unassembled WGS sequence"/>
</dbReference>
<feature type="transmembrane region" description="Helical" evidence="3">
    <location>
        <begin position="43"/>
        <end position="60"/>
    </location>
</feature>
<feature type="coiled-coil region" evidence="1">
    <location>
        <begin position="164"/>
        <end position="191"/>
    </location>
</feature>
<keyword evidence="3" id="KW-0812">Transmembrane</keyword>
<dbReference type="OrthoDB" id="7375296at2"/>
<reference evidence="4 5" key="1">
    <citation type="submission" date="2018-07" db="EMBL/GenBank/DDBJ databases">
        <title>Rhodosalinus sp. strain E84T genomic sequence and assembly.</title>
        <authorList>
            <person name="Liu Z.-W."/>
            <person name="Lu D.-C."/>
        </authorList>
    </citation>
    <scope>NUCLEOTIDE SEQUENCE [LARGE SCALE GENOMIC DNA]</scope>
    <source>
        <strain evidence="4 5">E84</strain>
    </source>
</reference>
<dbReference type="AlphaFoldDB" id="A0A365U8U2"/>
<keyword evidence="5" id="KW-1185">Reference proteome</keyword>